<dbReference type="RefSeq" id="WP_330432792.1">
    <property type="nucleotide sequence ID" value="NZ_JAZDUF010000003.1"/>
</dbReference>
<dbReference type="InterPro" id="IPR036390">
    <property type="entry name" value="WH_DNA-bd_sf"/>
</dbReference>
<dbReference type="CDD" id="cd07377">
    <property type="entry name" value="WHTH_GntR"/>
    <property type="match status" value="1"/>
</dbReference>
<sequence length="226" mass="23972">MADLIVPPARTSELVVGRMHELIRSGQWPVGERIPPEPQLVEQFGVGRNTIREAVRALEHSGMLVPRRGDGTYVRSVNGLAAAIGRCVSDEAHRELLVARRAIEVEAAAAAAIQVTGRQIEDLRALLDRAERALASGDTQSYADADIAFHTAVVAASGNGLLAELYGGIVEVMVRTHRAVVDPSVAEGTLPRGHHELVDALAAGDADAARAAVRSYLDDARRGLGA</sequence>
<keyword evidence="1" id="KW-0805">Transcription regulation</keyword>
<keyword evidence="2" id="KW-0238">DNA-binding</keyword>
<dbReference type="PANTHER" id="PTHR43537:SF47">
    <property type="entry name" value="REGULATORY PROTEIN GNTR HTH"/>
    <property type="match status" value="1"/>
</dbReference>
<dbReference type="InterPro" id="IPR011711">
    <property type="entry name" value="GntR_C"/>
</dbReference>
<name>A0ABU7MDC8_9ACTN</name>
<keyword evidence="7" id="KW-1185">Reference proteome</keyword>
<dbReference type="Gene3D" id="1.20.120.530">
    <property type="entry name" value="GntR ligand-binding domain-like"/>
    <property type="match status" value="1"/>
</dbReference>
<dbReference type="Proteomes" id="UP001347146">
    <property type="component" value="Unassembled WGS sequence"/>
</dbReference>
<dbReference type="EMBL" id="JAZDUF010000003">
    <property type="protein sequence ID" value="MEE3851109.1"/>
    <property type="molecule type" value="Genomic_DNA"/>
</dbReference>
<evidence type="ECO:0000313" key="6">
    <source>
        <dbReference type="EMBL" id="MEE3851109.1"/>
    </source>
</evidence>
<evidence type="ECO:0000259" key="5">
    <source>
        <dbReference type="PROSITE" id="PS50949"/>
    </source>
</evidence>
<organism evidence="6 7">
    <name type="scientific">Gordonia sesuvii</name>
    <dbReference type="NCBI Taxonomy" id="3116777"/>
    <lineage>
        <taxon>Bacteria</taxon>
        <taxon>Bacillati</taxon>
        <taxon>Actinomycetota</taxon>
        <taxon>Actinomycetes</taxon>
        <taxon>Mycobacteriales</taxon>
        <taxon>Gordoniaceae</taxon>
        <taxon>Gordonia</taxon>
    </lineage>
</organism>
<protein>
    <submittedName>
        <fullName evidence="6">FCD domain-containing protein</fullName>
    </submittedName>
</protein>
<evidence type="ECO:0000256" key="2">
    <source>
        <dbReference type="ARBA" id="ARBA00023125"/>
    </source>
</evidence>
<feature type="domain" description="HTH gntR-type" evidence="5">
    <location>
        <begin position="9"/>
        <end position="77"/>
    </location>
</feature>
<dbReference type="InterPro" id="IPR008920">
    <property type="entry name" value="TF_FadR/GntR_C"/>
</dbReference>
<evidence type="ECO:0000313" key="7">
    <source>
        <dbReference type="Proteomes" id="UP001347146"/>
    </source>
</evidence>
<keyword evidence="4" id="KW-0175">Coiled coil</keyword>
<evidence type="ECO:0000256" key="1">
    <source>
        <dbReference type="ARBA" id="ARBA00023015"/>
    </source>
</evidence>
<feature type="coiled-coil region" evidence="4">
    <location>
        <begin position="113"/>
        <end position="140"/>
    </location>
</feature>
<dbReference type="PROSITE" id="PS50949">
    <property type="entry name" value="HTH_GNTR"/>
    <property type="match status" value="1"/>
</dbReference>
<dbReference type="InterPro" id="IPR000524">
    <property type="entry name" value="Tscrpt_reg_HTH_GntR"/>
</dbReference>
<dbReference type="Gene3D" id="1.10.10.10">
    <property type="entry name" value="Winged helix-like DNA-binding domain superfamily/Winged helix DNA-binding domain"/>
    <property type="match status" value="1"/>
</dbReference>
<evidence type="ECO:0000256" key="4">
    <source>
        <dbReference type="SAM" id="Coils"/>
    </source>
</evidence>
<gene>
    <name evidence="6" type="ORF">VZC37_12245</name>
</gene>
<dbReference type="Pfam" id="PF07729">
    <property type="entry name" value="FCD"/>
    <property type="match status" value="1"/>
</dbReference>
<dbReference type="SUPFAM" id="SSF46785">
    <property type="entry name" value="Winged helix' DNA-binding domain"/>
    <property type="match status" value="1"/>
</dbReference>
<proteinExistence type="predicted"/>
<dbReference type="SUPFAM" id="SSF48008">
    <property type="entry name" value="GntR ligand-binding domain-like"/>
    <property type="match status" value="1"/>
</dbReference>
<dbReference type="InterPro" id="IPR036388">
    <property type="entry name" value="WH-like_DNA-bd_sf"/>
</dbReference>
<dbReference type="SMART" id="SM00345">
    <property type="entry name" value="HTH_GNTR"/>
    <property type="match status" value="1"/>
</dbReference>
<dbReference type="SMART" id="SM00895">
    <property type="entry name" value="FCD"/>
    <property type="match status" value="1"/>
</dbReference>
<dbReference type="PANTHER" id="PTHR43537">
    <property type="entry name" value="TRANSCRIPTIONAL REGULATOR, GNTR FAMILY"/>
    <property type="match status" value="1"/>
</dbReference>
<reference evidence="6 7" key="1">
    <citation type="submission" date="2024-01" db="EMBL/GenBank/DDBJ databases">
        <title>Draft genome sequence of Gordonia sp. LSe1-13.</title>
        <authorList>
            <person name="Suphannarot A."/>
            <person name="Mingma R."/>
        </authorList>
    </citation>
    <scope>NUCLEOTIDE SEQUENCE [LARGE SCALE GENOMIC DNA]</scope>
    <source>
        <strain evidence="6 7">LSe1-13</strain>
    </source>
</reference>
<comment type="caution">
    <text evidence="6">The sequence shown here is derived from an EMBL/GenBank/DDBJ whole genome shotgun (WGS) entry which is preliminary data.</text>
</comment>
<keyword evidence="3" id="KW-0804">Transcription</keyword>
<accession>A0ABU7MDC8</accession>
<evidence type="ECO:0000256" key="3">
    <source>
        <dbReference type="ARBA" id="ARBA00023163"/>
    </source>
</evidence>
<dbReference type="Pfam" id="PF00392">
    <property type="entry name" value="GntR"/>
    <property type="match status" value="1"/>
</dbReference>
<dbReference type="PRINTS" id="PR00035">
    <property type="entry name" value="HTHGNTR"/>
</dbReference>